<dbReference type="STRING" id="1391654.AKJ09_08575"/>
<dbReference type="KEGG" id="llu:AKJ09_08575"/>
<evidence type="ECO:0000256" key="1">
    <source>
        <dbReference type="SAM" id="SignalP"/>
    </source>
</evidence>
<protein>
    <submittedName>
        <fullName evidence="2">Uncharacterized protein</fullName>
    </submittedName>
</protein>
<sequence>MRSTSSVVTKSAVVALALAGTLFAFAVGAQAGATLNGRVMAISVARVPMPVLARPEASPVNTHVR</sequence>
<name>A0A0K1Q8C7_9BACT</name>
<dbReference type="AlphaFoldDB" id="A0A0K1Q8C7"/>
<dbReference type="RefSeq" id="WP_146652920.1">
    <property type="nucleotide sequence ID" value="NZ_CP012333.1"/>
</dbReference>
<proteinExistence type="predicted"/>
<evidence type="ECO:0000313" key="3">
    <source>
        <dbReference type="Proteomes" id="UP000064967"/>
    </source>
</evidence>
<keyword evidence="1" id="KW-0732">Signal</keyword>
<organism evidence="2 3">
    <name type="scientific">Labilithrix luteola</name>
    <dbReference type="NCBI Taxonomy" id="1391654"/>
    <lineage>
        <taxon>Bacteria</taxon>
        <taxon>Pseudomonadati</taxon>
        <taxon>Myxococcota</taxon>
        <taxon>Polyangia</taxon>
        <taxon>Polyangiales</taxon>
        <taxon>Labilitrichaceae</taxon>
        <taxon>Labilithrix</taxon>
    </lineage>
</organism>
<feature type="chain" id="PRO_5005466776" evidence="1">
    <location>
        <begin position="27"/>
        <end position="65"/>
    </location>
</feature>
<evidence type="ECO:0000313" key="2">
    <source>
        <dbReference type="EMBL" id="AKV01912.1"/>
    </source>
</evidence>
<gene>
    <name evidence="2" type="ORF">AKJ09_08575</name>
</gene>
<reference evidence="2 3" key="1">
    <citation type="submission" date="2015-08" db="EMBL/GenBank/DDBJ databases">
        <authorList>
            <person name="Babu N.S."/>
            <person name="Beckwith C.J."/>
            <person name="Beseler K.G."/>
            <person name="Brison A."/>
            <person name="Carone J.V."/>
            <person name="Caskin T.P."/>
            <person name="Diamond M."/>
            <person name="Durham M.E."/>
            <person name="Foxe J.M."/>
            <person name="Go M."/>
            <person name="Henderson B.A."/>
            <person name="Jones I.B."/>
            <person name="McGettigan J.A."/>
            <person name="Micheletti S.J."/>
            <person name="Nasrallah M.E."/>
            <person name="Ortiz D."/>
            <person name="Piller C.R."/>
            <person name="Privatt S.R."/>
            <person name="Schneider S.L."/>
            <person name="Sharp S."/>
            <person name="Smith T.C."/>
            <person name="Stanton J.D."/>
            <person name="Ullery H.E."/>
            <person name="Wilson R.J."/>
            <person name="Serrano M.G."/>
            <person name="Buck G."/>
            <person name="Lee V."/>
            <person name="Wang Y."/>
            <person name="Carvalho R."/>
            <person name="Voegtly L."/>
            <person name="Shi R."/>
            <person name="Duckworth R."/>
            <person name="Johnson A."/>
            <person name="Loviza R."/>
            <person name="Walstead R."/>
            <person name="Shah Z."/>
            <person name="Kiflezghi M."/>
            <person name="Wade K."/>
            <person name="Ball S.L."/>
            <person name="Bradley K.W."/>
            <person name="Asai D.J."/>
            <person name="Bowman C.A."/>
            <person name="Russell D.A."/>
            <person name="Pope W.H."/>
            <person name="Jacobs-Sera D."/>
            <person name="Hendrix R.W."/>
            <person name="Hatfull G.F."/>
        </authorList>
    </citation>
    <scope>NUCLEOTIDE SEQUENCE [LARGE SCALE GENOMIC DNA]</scope>
    <source>
        <strain evidence="2 3">DSM 27648</strain>
    </source>
</reference>
<feature type="signal peptide" evidence="1">
    <location>
        <begin position="1"/>
        <end position="26"/>
    </location>
</feature>
<dbReference type="Proteomes" id="UP000064967">
    <property type="component" value="Chromosome"/>
</dbReference>
<accession>A0A0K1Q8C7</accession>
<keyword evidence="3" id="KW-1185">Reference proteome</keyword>
<dbReference type="EMBL" id="CP012333">
    <property type="protein sequence ID" value="AKV01912.1"/>
    <property type="molecule type" value="Genomic_DNA"/>
</dbReference>